<dbReference type="Proteomes" id="UP000033111">
    <property type="component" value="Chromosome"/>
</dbReference>
<dbReference type="AlphaFoldDB" id="A0A0E3P7Y6"/>
<accession>A0A0E3P7Y6</accession>
<dbReference type="PATRIC" id="fig|1434120.4.peg.4342"/>
<organism evidence="1 2">
    <name type="scientific">Methanosarcina siciliae T4/M</name>
    <dbReference type="NCBI Taxonomy" id="1434120"/>
    <lineage>
        <taxon>Archaea</taxon>
        <taxon>Methanobacteriati</taxon>
        <taxon>Methanobacteriota</taxon>
        <taxon>Stenosarchaea group</taxon>
        <taxon>Methanomicrobia</taxon>
        <taxon>Methanosarcinales</taxon>
        <taxon>Methanosarcinaceae</taxon>
        <taxon>Methanosarcina</taxon>
    </lineage>
</organism>
<evidence type="ECO:0000313" key="1">
    <source>
        <dbReference type="EMBL" id="AKB30070.1"/>
    </source>
</evidence>
<gene>
    <name evidence="1" type="ORF">MSSIT_3351</name>
</gene>
<dbReference type="HOGENOM" id="CLU_2748246_0_0_2"/>
<dbReference type="KEGG" id="msw:MSSIT_3351"/>
<evidence type="ECO:0000313" key="2">
    <source>
        <dbReference type="Proteomes" id="UP000033111"/>
    </source>
</evidence>
<proteinExistence type="predicted"/>
<reference evidence="1 2" key="1">
    <citation type="submission" date="2014-07" db="EMBL/GenBank/DDBJ databases">
        <title>Methanogenic archaea and the global carbon cycle.</title>
        <authorList>
            <person name="Henriksen J.R."/>
            <person name="Luke J."/>
            <person name="Reinhart S."/>
            <person name="Benedict M.N."/>
            <person name="Youngblut N.D."/>
            <person name="Metcalf M.E."/>
            <person name="Whitaker R.J."/>
            <person name="Metcalf W.W."/>
        </authorList>
    </citation>
    <scope>NUCLEOTIDE SEQUENCE [LARGE SCALE GENOMIC DNA]</scope>
    <source>
        <strain evidence="1 2">T4/M</strain>
    </source>
</reference>
<protein>
    <submittedName>
        <fullName evidence="1">Uncharacterized protein</fullName>
    </submittedName>
</protein>
<keyword evidence="2" id="KW-1185">Reference proteome</keyword>
<dbReference type="EMBL" id="CP009506">
    <property type="protein sequence ID" value="AKB30070.1"/>
    <property type="molecule type" value="Genomic_DNA"/>
</dbReference>
<name>A0A0E3P7Y6_9EURY</name>
<sequence length="70" mass="8328">MKVFPFEHKNRFENLEVALEHFKPQCAAFSPEQEEIPRSYFQELLEDENGALVQKGRSTRVKVWWKVSAF</sequence>